<proteinExistence type="predicted"/>
<dbReference type="AlphaFoldDB" id="A0AAV7C247"/>
<evidence type="ECO:0000313" key="1">
    <source>
        <dbReference type="EMBL" id="KAG8578988.1"/>
    </source>
</evidence>
<reference evidence="1" key="1">
    <citation type="thesis" date="2020" institute="ProQuest LLC" country="789 East Eisenhower Parkway, Ann Arbor, MI, USA">
        <title>Comparative Genomics and Chromosome Evolution.</title>
        <authorList>
            <person name="Mudd A.B."/>
        </authorList>
    </citation>
    <scope>NUCLEOTIDE SEQUENCE</scope>
    <source>
        <strain evidence="1">237g6f4</strain>
        <tissue evidence="1">Blood</tissue>
    </source>
</reference>
<organism evidence="1 2">
    <name type="scientific">Engystomops pustulosus</name>
    <name type="common">Tungara frog</name>
    <name type="synonym">Physalaemus pustulosus</name>
    <dbReference type="NCBI Taxonomy" id="76066"/>
    <lineage>
        <taxon>Eukaryota</taxon>
        <taxon>Metazoa</taxon>
        <taxon>Chordata</taxon>
        <taxon>Craniata</taxon>
        <taxon>Vertebrata</taxon>
        <taxon>Euteleostomi</taxon>
        <taxon>Amphibia</taxon>
        <taxon>Batrachia</taxon>
        <taxon>Anura</taxon>
        <taxon>Neobatrachia</taxon>
        <taxon>Hyloidea</taxon>
        <taxon>Leptodactylidae</taxon>
        <taxon>Leiuperinae</taxon>
        <taxon>Engystomops</taxon>
    </lineage>
</organism>
<accession>A0AAV7C247</accession>
<dbReference type="Proteomes" id="UP000824782">
    <property type="component" value="Unassembled WGS sequence"/>
</dbReference>
<protein>
    <submittedName>
        <fullName evidence="1">Uncharacterized protein</fullName>
    </submittedName>
</protein>
<name>A0AAV7C247_ENGPU</name>
<comment type="caution">
    <text evidence="1">The sequence shown here is derived from an EMBL/GenBank/DDBJ whole genome shotgun (WGS) entry which is preliminary data.</text>
</comment>
<sequence>MGRSEQGQEIATSLRHLGFSVDYLSGQHTVTWMWIIIKEAKIYRCDFRDVQREATCVSRTVHNRITTRRHHYITSEKKIIINHGQSQVSLSHK</sequence>
<dbReference type="EMBL" id="WNYA01000004">
    <property type="protein sequence ID" value="KAG8578988.1"/>
    <property type="molecule type" value="Genomic_DNA"/>
</dbReference>
<evidence type="ECO:0000313" key="2">
    <source>
        <dbReference type="Proteomes" id="UP000824782"/>
    </source>
</evidence>
<keyword evidence="2" id="KW-1185">Reference proteome</keyword>
<gene>
    <name evidence="1" type="ORF">GDO81_010681</name>
</gene>